<dbReference type="InterPro" id="IPR050129">
    <property type="entry name" value="Zn_alcohol_dh"/>
</dbReference>
<feature type="domain" description="Alcohol dehydrogenase-like C-terminal" evidence="5">
    <location>
        <begin position="171"/>
        <end position="293"/>
    </location>
</feature>
<comment type="caution">
    <text evidence="7">The sequence shown here is derived from an EMBL/GenBank/DDBJ whole genome shotgun (WGS) entry which is preliminary data.</text>
</comment>
<feature type="domain" description="Alcohol dehydrogenase-like N-terminal" evidence="6">
    <location>
        <begin position="24"/>
        <end position="132"/>
    </location>
</feature>
<evidence type="ECO:0000256" key="1">
    <source>
        <dbReference type="ARBA" id="ARBA00022723"/>
    </source>
</evidence>
<evidence type="ECO:0000313" key="7">
    <source>
        <dbReference type="EMBL" id="GGH73719.1"/>
    </source>
</evidence>
<dbReference type="InterPro" id="IPR013154">
    <property type="entry name" value="ADH-like_N"/>
</dbReference>
<keyword evidence="8" id="KW-1185">Reference proteome</keyword>
<keyword evidence="1 4" id="KW-0479">Metal-binding</keyword>
<dbReference type="InterPro" id="IPR036291">
    <property type="entry name" value="NAD(P)-bd_dom_sf"/>
</dbReference>
<dbReference type="PANTHER" id="PTHR43401:SF2">
    <property type="entry name" value="L-THREONINE 3-DEHYDROGENASE"/>
    <property type="match status" value="1"/>
</dbReference>
<comment type="cofactor">
    <cofactor evidence="4">
        <name>Zn(2+)</name>
        <dbReference type="ChEBI" id="CHEBI:29105"/>
    </cofactor>
</comment>
<dbReference type="Proteomes" id="UP000656813">
    <property type="component" value="Unassembled WGS sequence"/>
</dbReference>
<dbReference type="SUPFAM" id="SSF51735">
    <property type="entry name" value="NAD(P)-binding Rossmann-fold domains"/>
    <property type="match status" value="1"/>
</dbReference>
<organism evidence="7 8">
    <name type="scientific">Pullulanibacillus pueri</name>
    <dbReference type="NCBI Taxonomy" id="1437324"/>
    <lineage>
        <taxon>Bacteria</taxon>
        <taxon>Bacillati</taxon>
        <taxon>Bacillota</taxon>
        <taxon>Bacilli</taxon>
        <taxon>Bacillales</taxon>
        <taxon>Sporolactobacillaceae</taxon>
        <taxon>Pullulanibacillus</taxon>
    </lineage>
</organism>
<evidence type="ECO:0000256" key="4">
    <source>
        <dbReference type="RuleBase" id="RU361277"/>
    </source>
</evidence>
<sequence>MKALVYEGPKLMNIREQPVPVPKKDEVLIRVERAGICGSELGGYLGQNSLRHPPLVMGHEFSGTIAQVGEAVTRFQISDRVTANPLISCGICGYCQSGREQLCQERKLLGAHCPGAYAEYVVVPEKNTYLLQDHVSFEEGAFTEPFACAVHICRLLSLKPSDQLLIVGAGPIGLFTLIAAQVMGLRHIVVIDLNEGRLEIAREMGARAVPSLDALGQESANRGFDAAVDAVGLAVTRSQCMTSVKSGGHVIFTGLHEADSRLPINTIIRNEVSMHGSFAYSHDDFETALHWIEDGKVHLEPWTLQAPLEEGGACFEHLIGNAGKIAKILLTMA</sequence>
<dbReference type="AlphaFoldDB" id="A0A8J3EK18"/>
<dbReference type="Gene3D" id="3.40.50.720">
    <property type="entry name" value="NAD(P)-binding Rossmann-like Domain"/>
    <property type="match status" value="1"/>
</dbReference>
<keyword evidence="2 4" id="KW-0862">Zinc</keyword>
<dbReference type="CDD" id="cd08236">
    <property type="entry name" value="sugar_DH"/>
    <property type="match status" value="1"/>
</dbReference>
<dbReference type="GO" id="GO:0008270">
    <property type="term" value="F:zinc ion binding"/>
    <property type="evidence" value="ECO:0007669"/>
    <property type="project" value="InterPro"/>
</dbReference>
<dbReference type="InterPro" id="IPR013149">
    <property type="entry name" value="ADH-like_C"/>
</dbReference>
<comment type="similarity">
    <text evidence="4">Belongs to the zinc-containing alcohol dehydrogenase family.</text>
</comment>
<protein>
    <submittedName>
        <fullName evidence="7">Galactitol-1-phosphate 5-dehydrogenase</fullName>
    </submittedName>
</protein>
<dbReference type="PANTHER" id="PTHR43401">
    <property type="entry name" value="L-THREONINE 3-DEHYDROGENASE"/>
    <property type="match status" value="1"/>
</dbReference>
<dbReference type="Pfam" id="PF00107">
    <property type="entry name" value="ADH_zinc_N"/>
    <property type="match status" value="1"/>
</dbReference>
<accession>A0A8J3EK18</accession>
<dbReference type="GO" id="GO:0016491">
    <property type="term" value="F:oxidoreductase activity"/>
    <property type="evidence" value="ECO:0007669"/>
    <property type="project" value="UniProtKB-KW"/>
</dbReference>
<evidence type="ECO:0000256" key="2">
    <source>
        <dbReference type="ARBA" id="ARBA00022833"/>
    </source>
</evidence>
<evidence type="ECO:0000259" key="6">
    <source>
        <dbReference type="Pfam" id="PF08240"/>
    </source>
</evidence>
<dbReference type="EMBL" id="BMFV01000001">
    <property type="protein sequence ID" value="GGH73719.1"/>
    <property type="molecule type" value="Genomic_DNA"/>
</dbReference>
<dbReference type="InterPro" id="IPR002328">
    <property type="entry name" value="ADH_Zn_CS"/>
</dbReference>
<dbReference type="Pfam" id="PF08240">
    <property type="entry name" value="ADH_N"/>
    <property type="match status" value="1"/>
</dbReference>
<evidence type="ECO:0000256" key="3">
    <source>
        <dbReference type="ARBA" id="ARBA00023002"/>
    </source>
</evidence>
<gene>
    <name evidence="7" type="primary">adh</name>
    <name evidence="7" type="ORF">GCM10007096_01230</name>
</gene>
<evidence type="ECO:0000259" key="5">
    <source>
        <dbReference type="Pfam" id="PF00107"/>
    </source>
</evidence>
<reference evidence="7" key="1">
    <citation type="journal article" date="2014" name="Int. J. Syst. Evol. Microbiol.">
        <title>Complete genome sequence of Corynebacterium casei LMG S-19264T (=DSM 44701T), isolated from a smear-ripened cheese.</title>
        <authorList>
            <consortium name="US DOE Joint Genome Institute (JGI-PGF)"/>
            <person name="Walter F."/>
            <person name="Albersmeier A."/>
            <person name="Kalinowski J."/>
            <person name="Ruckert C."/>
        </authorList>
    </citation>
    <scope>NUCLEOTIDE SEQUENCE</scope>
    <source>
        <strain evidence="7">CGMCC 1.12777</strain>
    </source>
</reference>
<evidence type="ECO:0000313" key="8">
    <source>
        <dbReference type="Proteomes" id="UP000656813"/>
    </source>
</evidence>
<dbReference type="SUPFAM" id="SSF50129">
    <property type="entry name" value="GroES-like"/>
    <property type="match status" value="1"/>
</dbReference>
<name>A0A8J3EK18_9BACL</name>
<proteinExistence type="inferred from homology"/>
<dbReference type="RefSeq" id="WP_188495017.1">
    <property type="nucleotide sequence ID" value="NZ_BMFV01000001.1"/>
</dbReference>
<dbReference type="PROSITE" id="PS00059">
    <property type="entry name" value="ADH_ZINC"/>
    <property type="match status" value="1"/>
</dbReference>
<dbReference type="InterPro" id="IPR011032">
    <property type="entry name" value="GroES-like_sf"/>
</dbReference>
<keyword evidence="3" id="KW-0560">Oxidoreductase</keyword>
<dbReference type="Gene3D" id="3.90.180.10">
    <property type="entry name" value="Medium-chain alcohol dehydrogenases, catalytic domain"/>
    <property type="match status" value="1"/>
</dbReference>
<reference evidence="7" key="2">
    <citation type="submission" date="2020-09" db="EMBL/GenBank/DDBJ databases">
        <authorList>
            <person name="Sun Q."/>
            <person name="Zhou Y."/>
        </authorList>
    </citation>
    <scope>NUCLEOTIDE SEQUENCE</scope>
    <source>
        <strain evidence="7">CGMCC 1.12777</strain>
    </source>
</reference>